<gene>
    <name evidence="2" type="ORF">SAMN02745149_01875</name>
</gene>
<reference evidence="2 3" key="1">
    <citation type="submission" date="2017-02" db="EMBL/GenBank/DDBJ databases">
        <authorList>
            <person name="Peterson S.W."/>
        </authorList>
    </citation>
    <scope>NUCLEOTIDE SEQUENCE [LARGE SCALE GENOMIC DNA]</scope>
    <source>
        <strain evidence="2 3">ATCC BAA-908</strain>
    </source>
</reference>
<dbReference type="AlphaFoldDB" id="A0A1T4M7J8"/>
<dbReference type="InterPro" id="IPR002826">
    <property type="entry name" value="MptE-like"/>
</dbReference>
<dbReference type="Proteomes" id="UP000190423">
    <property type="component" value="Unassembled WGS sequence"/>
</dbReference>
<dbReference type="STRING" id="261392.SAMN02745149_01875"/>
<organism evidence="2 3">
    <name type="scientific">Treponema porcinum</name>
    <dbReference type="NCBI Taxonomy" id="261392"/>
    <lineage>
        <taxon>Bacteria</taxon>
        <taxon>Pseudomonadati</taxon>
        <taxon>Spirochaetota</taxon>
        <taxon>Spirochaetia</taxon>
        <taxon>Spirochaetales</taxon>
        <taxon>Treponemataceae</taxon>
        <taxon>Treponema</taxon>
    </lineage>
</organism>
<dbReference type="RefSeq" id="WP_078933776.1">
    <property type="nucleotide sequence ID" value="NZ_FUWG01000014.1"/>
</dbReference>
<dbReference type="PANTHER" id="PTHR41786">
    <property type="entry name" value="MOTILITY ACCESSORY FACTOR MAF"/>
    <property type="match status" value="1"/>
</dbReference>
<dbReference type="GeneID" id="78317156"/>
<dbReference type="SUPFAM" id="SSF53335">
    <property type="entry name" value="S-adenosyl-L-methionine-dependent methyltransferases"/>
    <property type="match status" value="1"/>
</dbReference>
<keyword evidence="3" id="KW-1185">Reference proteome</keyword>
<evidence type="ECO:0000313" key="3">
    <source>
        <dbReference type="Proteomes" id="UP000190423"/>
    </source>
</evidence>
<dbReference type="EMBL" id="FUWG01000014">
    <property type="protein sequence ID" value="SJZ62817.1"/>
    <property type="molecule type" value="Genomic_DNA"/>
</dbReference>
<name>A0A1T4M7J8_TREPO</name>
<dbReference type="InterPro" id="IPR029063">
    <property type="entry name" value="SAM-dependent_MTases_sf"/>
</dbReference>
<accession>A0A1T4M7J8</accession>
<protein>
    <recommendedName>
        <fullName evidence="1">6-hydroxymethylpterin diphosphokinase MptE-like domain-containing protein</fullName>
    </recommendedName>
</protein>
<evidence type="ECO:0000259" key="1">
    <source>
        <dbReference type="Pfam" id="PF01973"/>
    </source>
</evidence>
<feature type="domain" description="6-hydroxymethylpterin diphosphokinase MptE-like" evidence="1">
    <location>
        <begin position="172"/>
        <end position="342"/>
    </location>
</feature>
<dbReference type="OrthoDB" id="354701at2"/>
<sequence>MDRLYVSVLTSKTNLPVPQFKSTRPACSLYNPEREALQFAEQTSPADIFLLLGAGAGYHLKELSARFPDARFLVMEASEADINFLKQTMPEIKRLSVMPNITIFPEDELEKMLLQNYLPALYPSFSVLELRSWCSERLEHTVEIRQKIKAVLEKISCDFATQSHFGKIWQHNILKNIPAVKDIKNLPLPVNKTAVIAAAGPSLDETADYICRNRKNVYVISTDTAYQPLRRRGIFCDAVVSIDGQAVSQNHFAGTIDAESLFIFDIAANSQAVRKTAENGNQIIFSTSGHPLAELIQHINGKKSFFPLTSGAGTVTMAAVDFAAKAGFSEITVLGADFGYTGGKSYAKGTYLDILFKAGENKLRTFETTFSALQYRSPLTRISAKKTTTKLLESYRISFEEWADQNGFTLENDSEIYTLHKREKDKAVAMPLNQSSIDIVRLKSVTKEFPAHKDFRTEEYDRSSPFQTAFLPFIAYLRKKEQYRSRPYKALQNLALDDFVLYTKLL</sequence>
<proteinExistence type="predicted"/>
<dbReference type="Pfam" id="PF01973">
    <property type="entry name" value="MptE-like"/>
    <property type="match status" value="1"/>
</dbReference>
<evidence type="ECO:0000313" key="2">
    <source>
        <dbReference type="EMBL" id="SJZ62817.1"/>
    </source>
</evidence>
<dbReference type="PANTHER" id="PTHR41786:SF1">
    <property type="entry name" value="6-HYDROXYMETHYLPTERIN DIPHOSPHOKINASE MPTE-LIKE DOMAIN-CONTAINING PROTEIN"/>
    <property type="match status" value="1"/>
</dbReference>